<dbReference type="WBParaSite" id="nRc.2.0.1.t15343-RA">
    <property type="protein sequence ID" value="nRc.2.0.1.t15343-RA"/>
    <property type="gene ID" value="nRc.2.0.1.g15343"/>
</dbReference>
<keyword evidence="2" id="KW-1185">Reference proteome</keyword>
<evidence type="ECO:0000313" key="3">
    <source>
        <dbReference type="WBParaSite" id="nRc.2.0.1.t15343-RA"/>
    </source>
</evidence>
<organism evidence="2 3">
    <name type="scientific">Romanomermis culicivorax</name>
    <name type="common">Nematode worm</name>
    <dbReference type="NCBI Taxonomy" id="13658"/>
    <lineage>
        <taxon>Eukaryota</taxon>
        <taxon>Metazoa</taxon>
        <taxon>Ecdysozoa</taxon>
        <taxon>Nematoda</taxon>
        <taxon>Enoplea</taxon>
        <taxon>Dorylaimia</taxon>
        <taxon>Mermithida</taxon>
        <taxon>Mermithoidea</taxon>
        <taxon>Mermithidae</taxon>
        <taxon>Romanomermis</taxon>
    </lineage>
</organism>
<reference evidence="3" key="1">
    <citation type="submission" date="2022-11" db="UniProtKB">
        <authorList>
            <consortium name="WormBaseParasite"/>
        </authorList>
    </citation>
    <scope>IDENTIFICATION</scope>
</reference>
<sequence>MDGRINPNTGNPKDKCINARGKTFDHFTALGSAFKLVLKPYESKWQQLFHYPLIPKPPWSKWKVCSYVLLYSERSVRRTSLKSNLRSNDPNSSNGKHVGQRIFMKLTMPNTVLVRWTTNLESYKKMVTNANFLGVPRVDAGRRAEQKPLSGISGGGGRGNLK</sequence>
<proteinExistence type="predicted"/>
<evidence type="ECO:0000313" key="2">
    <source>
        <dbReference type="Proteomes" id="UP000887565"/>
    </source>
</evidence>
<dbReference type="Proteomes" id="UP000887565">
    <property type="component" value="Unplaced"/>
</dbReference>
<name>A0A915IPH8_ROMCU</name>
<dbReference type="AlphaFoldDB" id="A0A915IPH8"/>
<feature type="region of interest" description="Disordered" evidence="1">
    <location>
        <begin position="143"/>
        <end position="162"/>
    </location>
</feature>
<feature type="compositionally biased region" description="Gly residues" evidence="1">
    <location>
        <begin position="152"/>
        <end position="162"/>
    </location>
</feature>
<evidence type="ECO:0000256" key="1">
    <source>
        <dbReference type="SAM" id="MobiDB-lite"/>
    </source>
</evidence>
<protein>
    <submittedName>
        <fullName evidence="3">Uncharacterized protein</fullName>
    </submittedName>
</protein>
<accession>A0A915IPH8</accession>